<dbReference type="PANTHER" id="PTHR35007:SF2">
    <property type="entry name" value="PILUS ASSEMBLE PROTEIN"/>
    <property type="match status" value="1"/>
</dbReference>
<evidence type="ECO:0000256" key="1">
    <source>
        <dbReference type="ARBA" id="ARBA00004651"/>
    </source>
</evidence>
<keyword evidence="5" id="KW-0472">Membrane</keyword>
<evidence type="ECO:0000256" key="2">
    <source>
        <dbReference type="ARBA" id="ARBA00022475"/>
    </source>
</evidence>
<proteinExistence type="predicted"/>
<sequence length="337" mass="37056">MFLDLVTIATFLLVCFVFFLVGDAVAAGHRAGRKKELKLGEKSSGSTYSASHVGPFRRAMAGVIPQSDEEIKKIELDLKRAGYYRSTALIEYLATRNILIVLVLIGTGIGCVLADPGTNYPEIILVAGLLIAGSGYGLPRIVLHNQASRRVNRIQKGLPDALDLVMMCLTGGVPLRTALQRVTEEVRYSHPDIAVEFDIIRRHADANSMADALKQFARRIDAPDVNTLSLMISQTERLGTNVSTALIDFADGIRRKYRQRAEEHSSKTSIKLLFPVIFCMAPPIYILFFAPAVLELRSFLIREHRPGGILEPTTYGETISTTSQTLLNENSPGGNNQ</sequence>
<dbReference type="GO" id="GO:0005886">
    <property type="term" value="C:plasma membrane"/>
    <property type="evidence" value="ECO:0007669"/>
    <property type="project" value="UniProtKB-SubCell"/>
</dbReference>
<dbReference type="Pfam" id="PF00482">
    <property type="entry name" value="T2SSF"/>
    <property type="match status" value="1"/>
</dbReference>
<dbReference type="PANTHER" id="PTHR35007">
    <property type="entry name" value="INTEGRAL MEMBRANE PROTEIN-RELATED"/>
    <property type="match status" value="1"/>
</dbReference>
<evidence type="ECO:0000256" key="5">
    <source>
        <dbReference type="ARBA" id="ARBA00023136"/>
    </source>
</evidence>
<accession>A0A518A562</accession>
<keyword evidence="4" id="KW-1133">Transmembrane helix</keyword>
<gene>
    <name evidence="7" type="ORF">Enr10x_25840</name>
</gene>
<keyword evidence="3" id="KW-0812">Transmembrane</keyword>
<evidence type="ECO:0000256" key="4">
    <source>
        <dbReference type="ARBA" id="ARBA00022989"/>
    </source>
</evidence>
<dbReference type="RefSeq" id="WP_145107306.1">
    <property type="nucleotide sequence ID" value="NZ_CP036277.1"/>
</dbReference>
<accession>A0A517Q6N4</accession>
<dbReference type="AlphaFoldDB" id="A0A518A562"/>
<name>A0A518A562_9PLAN</name>
<dbReference type="InterPro" id="IPR018076">
    <property type="entry name" value="T2SS_GspF_dom"/>
</dbReference>
<comment type="subcellular location">
    <subcellularLocation>
        <location evidence="1">Cell membrane</location>
        <topology evidence="1">Multi-pass membrane protein</topology>
    </subcellularLocation>
</comment>
<evidence type="ECO:0000259" key="6">
    <source>
        <dbReference type="Pfam" id="PF00482"/>
    </source>
</evidence>
<evidence type="ECO:0000313" key="8">
    <source>
        <dbReference type="Proteomes" id="UP000315647"/>
    </source>
</evidence>
<evidence type="ECO:0000256" key="3">
    <source>
        <dbReference type="ARBA" id="ARBA00022692"/>
    </source>
</evidence>
<keyword evidence="2" id="KW-1003">Cell membrane</keyword>
<evidence type="ECO:0000313" key="7">
    <source>
        <dbReference type="EMBL" id="QDT27268.1"/>
    </source>
</evidence>
<protein>
    <submittedName>
        <fullName evidence="7">Bacterial type II secretion system protein F domain protein</fullName>
    </submittedName>
</protein>
<reference evidence="7 8" key="1">
    <citation type="submission" date="2019-03" db="EMBL/GenBank/DDBJ databases">
        <title>Deep-cultivation of Planctomycetes and their phenomic and genomic characterization uncovers novel biology.</title>
        <authorList>
            <person name="Wiegand S."/>
            <person name="Jogler M."/>
            <person name="Boedeker C."/>
            <person name="Pinto D."/>
            <person name="Vollmers J."/>
            <person name="Rivas-Marin E."/>
            <person name="Kohn T."/>
            <person name="Peeters S.H."/>
            <person name="Heuer A."/>
            <person name="Rast P."/>
            <person name="Oberbeckmann S."/>
            <person name="Bunk B."/>
            <person name="Jeske O."/>
            <person name="Meyerdierks A."/>
            <person name="Storesund J.E."/>
            <person name="Kallscheuer N."/>
            <person name="Luecker S."/>
            <person name="Lage O.M."/>
            <person name="Pohl T."/>
            <person name="Merkel B.J."/>
            <person name="Hornburger P."/>
            <person name="Mueller R.-W."/>
            <person name="Bruemmer F."/>
            <person name="Labrenz M."/>
            <person name="Spormann A.M."/>
            <person name="Op den Camp H."/>
            <person name="Overmann J."/>
            <person name="Amann R."/>
            <person name="Jetten M.S.M."/>
            <person name="Mascher T."/>
            <person name="Medema M.H."/>
            <person name="Devos D.P."/>
            <person name="Kaster A.-K."/>
            <person name="Ovreas L."/>
            <person name="Rohde M."/>
            <person name="Galperin M.Y."/>
            <person name="Jogler C."/>
        </authorList>
    </citation>
    <scope>NUCLEOTIDE SEQUENCE [LARGE SCALE GENOMIC DNA]</scope>
    <source>
        <strain evidence="7 8">Enr10</strain>
    </source>
</reference>
<feature type="domain" description="Type II secretion system protein GspF" evidence="6">
    <location>
        <begin position="162"/>
        <end position="287"/>
    </location>
</feature>
<organism evidence="7 8">
    <name type="scientific">Gimesia panareensis</name>
    <dbReference type="NCBI Taxonomy" id="2527978"/>
    <lineage>
        <taxon>Bacteria</taxon>
        <taxon>Pseudomonadati</taxon>
        <taxon>Planctomycetota</taxon>
        <taxon>Planctomycetia</taxon>
        <taxon>Planctomycetales</taxon>
        <taxon>Planctomycetaceae</taxon>
        <taxon>Gimesia</taxon>
    </lineage>
</organism>
<dbReference type="EMBL" id="CP037421">
    <property type="protein sequence ID" value="QDT27268.1"/>
    <property type="molecule type" value="Genomic_DNA"/>
</dbReference>
<keyword evidence="8" id="KW-1185">Reference proteome</keyword>
<dbReference type="Proteomes" id="UP000315647">
    <property type="component" value="Chromosome"/>
</dbReference>